<proteinExistence type="inferred from homology"/>
<dbReference type="Pfam" id="PF13912">
    <property type="entry name" value="zf-C2H2_6"/>
    <property type="match status" value="1"/>
</dbReference>
<feature type="compositionally biased region" description="Basic and acidic residues" evidence="15">
    <location>
        <begin position="69"/>
        <end position="83"/>
    </location>
</feature>
<evidence type="ECO:0000256" key="5">
    <source>
        <dbReference type="ARBA" id="ARBA00022723"/>
    </source>
</evidence>
<keyword evidence="8" id="KW-0862">Zinc</keyword>
<organism evidence="17 18">
    <name type="scientific">Stegastes partitus</name>
    <name type="common">bicolor damselfish</name>
    <dbReference type="NCBI Taxonomy" id="144197"/>
    <lineage>
        <taxon>Eukaryota</taxon>
        <taxon>Metazoa</taxon>
        <taxon>Chordata</taxon>
        <taxon>Craniata</taxon>
        <taxon>Vertebrata</taxon>
        <taxon>Euteleostomi</taxon>
        <taxon>Actinopterygii</taxon>
        <taxon>Neopterygii</taxon>
        <taxon>Teleostei</taxon>
        <taxon>Neoteleostei</taxon>
        <taxon>Acanthomorphata</taxon>
        <taxon>Ovalentaria</taxon>
        <taxon>Pomacentridae</taxon>
        <taxon>Stegastes</taxon>
    </lineage>
</organism>
<dbReference type="FunFam" id="3.30.160.60:FF:000325">
    <property type="entry name" value="ZFP90 zinc finger protein"/>
    <property type="match status" value="1"/>
</dbReference>
<name>A0A9Y4NLD9_9TELE</name>
<keyword evidence="5" id="KW-0479">Metal-binding</keyword>
<keyword evidence="7 14" id="KW-0863">Zinc-finger</keyword>
<dbReference type="InterPro" id="IPR013087">
    <property type="entry name" value="Znf_C2H2_type"/>
</dbReference>
<evidence type="ECO:0000256" key="14">
    <source>
        <dbReference type="PROSITE-ProRule" id="PRU00042"/>
    </source>
</evidence>
<dbReference type="GO" id="GO:0010468">
    <property type="term" value="P:regulation of gene expression"/>
    <property type="evidence" value="ECO:0007669"/>
    <property type="project" value="TreeGrafter"/>
</dbReference>
<dbReference type="InterPro" id="IPR050331">
    <property type="entry name" value="Zinc_finger"/>
</dbReference>
<evidence type="ECO:0000256" key="13">
    <source>
        <dbReference type="ARBA" id="ARBA00023242"/>
    </source>
</evidence>
<dbReference type="PROSITE" id="PS00028">
    <property type="entry name" value="ZINC_FINGER_C2H2_1"/>
    <property type="match status" value="4"/>
</dbReference>
<sequence length="324" mass="36860">MSKVQMLRVLVNQRLTAAAEEILSLFERTIAEYEAERELQRRHTAVCPGNVENFAMIQEAAPEQQKWSPRPEQKEPKPPQIKEEQEEQCSSQEGEQLHVLQEVELEFPFTAVPVKSEDAVEAGAQNQTEETRDAEHLKVEAYGGSEAAKSFDPDSNKISSEAEDSSDGSKQSREPPSGFFPLKNPFRCSECGKRFGCEDHLQVHMKRHAGDKTYPCPFCGKKFTKRSNMTTHLRIHTGEKPFTCSVCNTSFSLRCTLVNHQRVHTGERPFGCSVCSKRFSKKTNLTTHMALHTQEKPFKCSACDRRFTWYSQVRNHKCVVDCGR</sequence>
<feature type="domain" description="C2H2-type" evidence="16">
    <location>
        <begin position="298"/>
        <end position="324"/>
    </location>
</feature>
<comment type="similarity">
    <text evidence="3">Belongs to the krueppel C2H2-type zinc-finger protein family.</text>
</comment>
<gene>
    <name evidence="18" type="primary">LOC103371773</name>
</gene>
<evidence type="ECO:0000256" key="15">
    <source>
        <dbReference type="SAM" id="MobiDB-lite"/>
    </source>
</evidence>
<dbReference type="GeneID" id="103371773"/>
<evidence type="ECO:0000256" key="12">
    <source>
        <dbReference type="ARBA" id="ARBA00023163"/>
    </source>
</evidence>
<dbReference type="PANTHER" id="PTHR16515:SF66">
    <property type="entry name" value="C2H2-TYPE DOMAIN-CONTAINING PROTEIN"/>
    <property type="match status" value="1"/>
</dbReference>
<dbReference type="PANTHER" id="PTHR16515">
    <property type="entry name" value="PR DOMAIN ZINC FINGER PROTEIN"/>
    <property type="match status" value="1"/>
</dbReference>
<evidence type="ECO:0000256" key="1">
    <source>
        <dbReference type="ARBA" id="ARBA00003767"/>
    </source>
</evidence>
<dbReference type="GO" id="GO:0003677">
    <property type="term" value="F:DNA binding"/>
    <property type="evidence" value="ECO:0007669"/>
    <property type="project" value="UniProtKB-KW"/>
</dbReference>
<evidence type="ECO:0000256" key="4">
    <source>
        <dbReference type="ARBA" id="ARBA00022499"/>
    </source>
</evidence>
<comment type="function">
    <text evidence="1">May be involved in transcriptional regulation.</text>
</comment>
<evidence type="ECO:0000256" key="2">
    <source>
        <dbReference type="ARBA" id="ARBA00004123"/>
    </source>
</evidence>
<evidence type="ECO:0000256" key="11">
    <source>
        <dbReference type="ARBA" id="ARBA00023125"/>
    </source>
</evidence>
<keyword evidence="10" id="KW-0805">Transcription regulation</keyword>
<dbReference type="FunFam" id="3.30.160.60:FF:001235">
    <property type="entry name" value="Si:ch211-119o8.6"/>
    <property type="match status" value="1"/>
</dbReference>
<feature type="domain" description="C2H2-type" evidence="16">
    <location>
        <begin position="242"/>
        <end position="269"/>
    </location>
</feature>
<evidence type="ECO:0000256" key="9">
    <source>
        <dbReference type="ARBA" id="ARBA00022843"/>
    </source>
</evidence>
<dbReference type="Proteomes" id="UP000694891">
    <property type="component" value="Unplaced"/>
</dbReference>
<dbReference type="FunFam" id="3.30.160.60:FF:000247">
    <property type="entry name" value="Zinc finger protein 236"/>
    <property type="match status" value="1"/>
</dbReference>
<evidence type="ECO:0000259" key="16">
    <source>
        <dbReference type="PROSITE" id="PS50157"/>
    </source>
</evidence>
<dbReference type="GO" id="GO:0005634">
    <property type="term" value="C:nucleus"/>
    <property type="evidence" value="ECO:0007669"/>
    <property type="project" value="UniProtKB-SubCell"/>
</dbReference>
<keyword evidence="6" id="KW-0677">Repeat</keyword>
<feature type="domain" description="C2H2-type" evidence="16">
    <location>
        <begin position="214"/>
        <end position="241"/>
    </location>
</feature>
<keyword evidence="9" id="KW-0832">Ubl conjugation</keyword>
<evidence type="ECO:0000313" key="17">
    <source>
        <dbReference type="Proteomes" id="UP000694891"/>
    </source>
</evidence>
<evidence type="ECO:0000256" key="7">
    <source>
        <dbReference type="ARBA" id="ARBA00022771"/>
    </source>
</evidence>
<dbReference type="PROSITE" id="PS50157">
    <property type="entry name" value="ZINC_FINGER_C2H2_2"/>
    <property type="match status" value="5"/>
</dbReference>
<feature type="domain" description="C2H2-type" evidence="16">
    <location>
        <begin position="186"/>
        <end position="213"/>
    </location>
</feature>
<dbReference type="SMART" id="SM00355">
    <property type="entry name" value="ZnF_C2H2"/>
    <property type="match status" value="5"/>
</dbReference>
<dbReference type="InterPro" id="IPR036236">
    <property type="entry name" value="Znf_C2H2_sf"/>
</dbReference>
<protein>
    <submittedName>
        <fullName evidence="18">Zinc finger protein 679-like isoform X1</fullName>
    </submittedName>
</protein>
<keyword evidence="13" id="KW-0539">Nucleus</keyword>
<dbReference type="GO" id="GO:0008270">
    <property type="term" value="F:zinc ion binding"/>
    <property type="evidence" value="ECO:0007669"/>
    <property type="project" value="UniProtKB-KW"/>
</dbReference>
<dbReference type="RefSeq" id="XP_008299446.1">
    <property type="nucleotide sequence ID" value="XM_008301224.1"/>
</dbReference>
<evidence type="ECO:0000256" key="3">
    <source>
        <dbReference type="ARBA" id="ARBA00006991"/>
    </source>
</evidence>
<keyword evidence="12" id="KW-0804">Transcription</keyword>
<feature type="domain" description="C2H2-type" evidence="16">
    <location>
        <begin position="270"/>
        <end position="297"/>
    </location>
</feature>
<evidence type="ECO:0000313" key="18">
    <source>
        <dbReference type="RefSeq" id="XP_008299446.1"/>
    </source>
</evidence>
<keyword evidence="17" id="KW-1185">Reference proteome</keyword>
<evidence type="ECO:0000256" key="6">
    <source>
        <dbReference type="ARBA" id="ARBA00022737"/>
    </source>
</evidence>
<dbReference type="Pfam" id="PF00096">
    <property type="entry name" value="zf-C2H2"/>
    <property type="match status" value="2"/>
</dbReference>
<keyword evidence="4" id="KW-1017">Isopeptide bond</keyword>
<dbReference type="SUPFAM" id="SSF57667">
    <property type="entry name" value="beta-beta-alpha zinc fingers"/>
    <property type="match status" value="3"/>
</dbReference>
<evidence type="ECO:0000256" key="8">
    <source>
        <dbReference type="ARBA" id="ARBA00022833"/>
    </source>
</evidence>
<dbReference type="AlphaFoldDB" id="A0A9Y4NLD9"/>
<dbReference type="FunFam" id="3.30.160.60:FF:000446">
    <property type="entry name" value="Zinc finger protein"/>
    <property type="match status" value="1"/>
</dbReference>
<dbReference type="Pfam" id="PF13894">
    <property type="entry name" value="zf-C2H2_4"/>
    <property type="match status" value="1"/>
</dbReference>
<feature type="region of interest" description="Disordered" evidence="15">
    <location>
        <begin position="61"/>
        <end position="94"/>
    </location>
</feature>
<comment type="subcellular location">
    <subcellularLocation>
        <location evidence="2">Nucleus</location>
    </subcellularLocation>
</comment>
<evidence type="ECO:0000256" key="10">
    <source>
        <dbReference type="ARBA" id="ARBA00023015"/>
    </source>
</evidence>
<reference evidence="18" key="1">
    <citation type="submission" date="2025-08" db="UniProtKB">
        <authorList>
            <consortium name="RefSeq"/>
        </authorList>
    </citation>
    <scope>IDENTIFICATION</scope>
</reference>
<feature type="region of interest" description="Disordered" evidence="15">
    <location>
        <begin position="144"/>
        <end position="181"/>
    </location>
</feature>
<accession>A0A9Y4NLD9</accession>
<dbReference type="Gene3D" id="3.30.160.60">
    <property type="entry name" value="Classic Zinc Finger"/>
    <property type="match status" value="5"/>
</dbReference>
<keyword evidence="11" id="KW-0238">DNA-binding</keyword>